<dbReference type="PANTHER" id="PTHR46769">
    <property type="entry name" value="POLYCYSTIC KIDNEY AND HEPATIC DISEASE 1 (AUTOSOMAL RECESSIVE)-LIKE 1"/>
    <property type="match status" value="1"/>
</dbReference>
<dbReference type="Gene3D" id="2.160.20.10">
    <property type="entry name" value="Single-stranded right-handed beta-helix, Pectin lyase-like"/>
    <property type="match status" value="2"/>
</dbReference>
<dbReference type="InterPro" id="IPR055401">
    <property type="entry name" value="CEMIP_beta-hel_dom"/>
</dbReference>
<evidence type="ECO:0000256" key="7">
    <source>
        <dbReference type="ARBA" id="ARBA00022989"/>
    </source>
</evidence>
<evidence type="ECO:0000256" key="9">
    <source>
        <dbReference type="ARBA" id="ARBA00023180"/>
    </source>
</evidence>
<evidence type="ECO:0000313" key="12">
    <source>
        <dbReference type="EMBL" id="TNN42133.1"/>
    </source>
</evidence>
<feature type="domain" description="G8" evidence="11">
    <location>
        <begin position="381"/>
        <end position="501"/>
    </location>
</feature>
<dbReference type="SMART" id="SM00710">
    <property type="entry name" value="PbH1"/>
    <property type="match status" value="10"/>
</dbReference>
<dbReference type="SUPFAM" id="SSF49503">
    <property type="entry name" value="Cupredoxins"/>
    <property type="match status" value="1"/>
</dbReference>
<keyword evidence="13" id="KW-1185">Reference proteome</keyword>
<dbReference type="Pfam" id="PF24606">
    <property type="entry name" value="CEMIP_beta-hel"/>
    <property type="match status" value="2"/>
</dbReference>
<dbReference type="Pfam" id="PF10162">
    <property type="entry name" value="G8"/>
    <property type="match status" value="2"/>
</dbReference>
<dbReference type="Gene3D" id="2.60.40.420">
    <property type="entry name" value="Cupredoxins - blue copper proteins"/>
    <property type="match status" value="1"/>
</dbReference>
<evidence type="ECO:0000256" key="8">
    <source>
        <dbReference type="ARBA" id="ARBA00023136"/>
    </source>
</evidence>
<name>A0A4Z2FMY3_9TELE</name>
<keyword evidence="5" id="KW-0812">Transmembrane</keyword>
<protein>
    <submittedName>
        <fullName evidence="12">Fibrocystin-L</fullName>
    </submittedName>
</protein>
<keyword evidence="7" id="KW-1133">Transmembrane helix</keyword>
<dbReference type="GO" id="GO:0005886">
    <property type="term" value="C:plasma membrane"/>
    <property type="evidence" value="ECO:0007669"/>
    <property type="project" value="UniProtKB-SubCell"/>
</dbReference>
<evidence type="ECO:0000256" key="5">
    <source>
        <dbReference type="ARBA" id="ARBA00022692"/>
    </source>
</evidence>
<evidence type="ECO:0000259" key="11">
    <source>
        <dbReference type="PROSITE" id="PS51484"/>
    </source>
</evidence>
<dbReference type="PROSITE" id="PS51484">
    <property type="entry name" value="G8"/>
    <property type="match status" value="2"/>
</dbReference>
<keyword evidence="6" id="KW-0732">Signal</keyword>
<feature type="domain" description="G8" evidence="11">
    <location>
        <begin position="1199"/>
        <end position="1337"/>
    </location>
</feature>
<evidence type="ECO:0000256" key="6">
    <source>
        <dbReference type="ARBA" id="ARBA00022729"/>
    </source>
</evidence>
<dbReference type="GO" id="GO:0042995">
    <property type="term" value="C:cell projection"/>
    <property type="evidence" value="ECO:0007669"/>
    <property type="project" value="UniProtKB-SubCell"/>
</dbReference>
<sequence>MGGTTLTVAGSGFSNNTSDNKISIAHGLGYAWDPNSLSVLVGDTVKWRWEAPAFQGAAYGVLSVSSPSETSYNGGPLHSGDTNTPKGFFVYRFTAPGVYYYSSGFIDGANLRSLQGVVKVEAREERSGGVSVRVGGVEARHVAGGPSGATVTLTGSGFGDASQLVSVTINDVVCAVSAASDTQVQCTAGDNPGGTYKVALLHQVKGHAQSDVEFTHELTLSGVQPSHGSFAGGALLTVQGSGFDPQNATVTVCGEACEVLRETATSSRLDCRSPHINDSRPVVSCVVAVVNPLDAVNVSDGYAYKSELTPMISEVSPRRGGTAGGTRLTISGSGFSTHIVCVTNSQRQSQETKVRLSIGDRGVATTDEADFFYVDVWSSRFTWGGQPPPEKGTFAVITKGQTILLDTSTPVLKMLLIQGGTLVFDEADIELQAENILITDGGALQIGQEGAPFQHKAIITLHGNLRSPEIPVYGTKTLGVREGVLDLHGIPVPIPWTHLAETAASGSVTLTLMKAVTWKVGDDIVIASTGHRHSQKENEQKTIAAVSADGRTLTLTGPLEYSHLGVTVTLPDGTVFEGRAEVGLLTRNVVVRGAVHQDWNTTIEACPEGFNTGCIMFHAPKPDENLAVGRLSYVEVTHAGQAFKLGRYPIHWHLMGDVAGKSYVRGCAIHRTFNRAVTIHNTHNLLVEHNVIFDIMGGAFFIEDGIETGNVLQYNLAVFVKQSTSLLNDDVTPAAYWVTNPNNVVRHNVAAGGTHFGFWYRMHEHPDGSSYDGNVCQRKVPLGEFSNNTVHSHGWFGIWIFKDYYPMKDGGCRSKTPEPAVFRGLTAWNCEKGAEWVNVGAVQFKDFLLLNNEKAGIEAKRIVQWAVGGFGEAAGATMSDCTIVGHVDELGLGADYCTRRGVIAPLDDGLSVLNTKFVNFDRSSCAAIGVAAIDGTCPDRCGGWSVRFSGNQFFNAANKAGFSPKSLSTEVNGNINYKVVPMSPLLDPAHCTQSAQWSVGFPGAVCDDTVAFHRLALNNPTPSSLKAKDIILTNAHGSSVVPYLKKRMTHKLGWMALIPSRQKYNWFFQDADHITNITYSAKFYGFGSDQYVIINHNFTQSPDRFRVIDDRNGSAAPLSFSDNENGDWYFDESANNLEYIVSGKTSQRRRRSSVDRSMKDTAVNFKAYRCFYPDCITPTPPPPATLAPIPTHRPDDFISAENNFSAPVEGADVVVPSGTWVVLDGDTPPLNKLTVVGVLEIPDQAVNASSRSSRAAPQYRSVVLDAVYVSIQGGRLIAGWDDEPFRGQLLIRLRGNHLTPDWLLPQGPNQGSKVLGVFGTLELFGLPHDVYHTKLASTAEAGSDSLELSQPVDWQVGDEVVVSTTSYDTWETEKHQIAAVSTDGRVLTLKRPLDHAHIGEAHSVSGTSSSYVLAADVGLVTRNIKIIGEEYPEMMSESFGARLLVGSYSSDGIDYKGKAQVRNVEFFHSGQEGWTDDDDPRYSVAFLNLGEVSIEDSYIQGCAFHDGFSPAIGVYGTEGLSVDDNVVHHTVGEGIRIWGDRITVRRNLVMMSLWPGSYQDREENFNFDWSAAIEVNEGTNVVLQHNIVAGYERVAYRIDGEPCPGSSNDNEKWLQNEAHGGLFGVYLNKDGLPGCSLVQGFFIWRSFDYAVYFQEAMEEVTREEPAVSFVSSVSALLLIEEPEAGEFVGPLQQQPRLQAVDQLGNCVSVGVTSLAVTASLKGADGTAVDGLGGNATILFSSCWANFTDLSIEERGDDLTMVFTLKTWGAESRAFSVKETPTTQMPTTTAAVTEDWSLFSSASPAPVSGLCLASVIYAVGCCSDADFIC</sequence>
<dbReference type="FunFam" id="2.160.20.10:FF:000070">
    <property type="entry name" value="PKHD1 like 1"/>
    <property type="match status" value="1"/>
</dbReference>
<reference evidence="12 13" key="1">
    <citation type="submission" date="2019-03" db="EMBL/GenBank/DDBJ databases">
        <title>First draft genome of Liparis tanakae, snailfish: a comprehensive survey of snailfish specific genes.</title>
        <authorList>
            <person name="Kim W."/>
            <person name="Song I."/>
            <person name="Jeong J.-H."/>
            <person name="Kim D."/>
            <person name="Kim S."/>
            <person name="Ryu S."/>
            <person name="Song J.Y."/>
            <person name="Lee S.K."/>
        </authorList>
    </citation>
    <scope>NUCLEOTIDE SEQUENCE [LARGE SCALE GENOMIC DNA]</scope>
    <source>
        <tissue evidence="12">Muscle</tissue>
    </source>
</reference>
<dbReference type="InterPro" id="IPR012334">
    <property type="entry name" value="Pectin_lyas_fold"/>
</dbReference>
<comment type="subcellular location">
    <subcellularLocation>
        <location evidence="2">Cell membrane</location>
    </subcellularLocation>
    <subcellularLocation>
        <location evidence="3">Cell projection</location>
    </subcellularLocation>
    <subcellularLocation>
        <location evidence="1">Membrane</location>
        <topology evidence="1">Single-pass membrane protein</topology>
    </subcellularLocation>
</comment>
<evidence type="ECO:0000256" key="4">
    <source>
        <dbReference type="ARBA" id="ARBA00022475"/>
    </source>
</evidence>
<dbReference type="SUPFAM" id="SSF51126">
    <property type="entry name" value="Pectin lyase-like"/>
    <property type="match status" value="2"/>
</dbReference>
<dbReference type="InterPro" id="IPR014756">
    <property type="entry name" value="Ig_E-set"/>
</dbReference>
<dbReference type="InterPro" id="IPR013783">
    <property type="entry name" value="Ig-like_fold"/>
</dbReference>
<dbReference type="InterPro" id="IPR011050">
    <property type="entry name" value="Pectin_lyase_fold/virulence"/>
</dbReference>
<organism evidence="12 13">
    <name type="scientific">Liparis tanakae</name>
    <name type="common">Tanaka's snailfish</name>
    <dbReference type="NCBI Taxonomy" id="230148"/>
    <lineage>
        <taxon>Eukaryota</taxon>
        <taxon>Metazoa</taxon>
        <taxon>Chordata</taxon>
        <taxon>Craniata</taxon>
        <taxon>Vertebrata</taxon>
        <taxon>Euteleostomi</taxon>
        <taxon>Actinopterygii</taxon>
        <taxon>Neopterygii</taxon>
        <taxon>Teleostei</taxon>
        <taxon>Neoteleostei</taxon>
        <taxon>Acanthomorphata</taxon>
        <taxon>Eupercaria</taxon>
        <taxon>Perciformes</taxon>
        <taxon>Cottioidei</taxon>
        <taxon>Cottales</taxon>
        <taxon>Liparidae</taxon>
        <taxon>Liparis</taxon>
    </lineage>
</organism>
<dbReference type="InterPro" id="IPR019316">
    <property type="entry name" value="G8_domain"/>
</dbReference>
<accession>A0A4Z2FMY3</accession>
<dbReference type="Proteomes" id="UP000314294">
    <property type="component" value="Unassembled WGS sequence"/>
</dbReference>
<dbReference type="PANTHER" id="PTHR46769:SF2">
    <property type="entry name" value="FIBROCYSTIN-L ISOFORM 2 PRECURSOR-RELATED"/>
    <property type="match status" value="1"/>
</dbReference>
<dbReference type="Gene3D" id="2.60.40.10">
    <property type="entry name" value="Immunoglobulins"/>
    <property type="match status" value="3"/>
</dbReference>
<evidence type="ECO:0000313" key="13">
    <source>
        <dbReference type="Proteomes" id="UP000314294"/>
    </source>
</evidence>
<evidence type="ECO:0000256" key="1">
    <source>
        <dbReference type="ARBA" id="ARBA00004167"/>
    </source>
</evidence>
<dbReference type="GO" id="GO:0007399">
    <property type="term" value="P:nervous system development"/>
    <property type="evidence" value="ECO:0007669"/>
    <property type="project" value="UniProtKB-ARBA"/>
</dbReference>
<dbReference type="CDD" id="cd00603">
    <property type="entry name" value="IPT_PCSR"/>
    <property type="match status" value="3"/>
</dbReference>
<evidence type="ECO:0000256" key="2">
    <source>
        <dbReference type="ARBA" id="ARBA00004236"/>
    </source>
</evidence>
<keyword evidence="9" id="KW-0325">Glycoprotein</keyword>
<dbReference type="SUPFAM" id="SSF81296">
    <property type="entry name" value="E set domains"/>
    <property type="match status" value="3"/>
</dbReference>
<proteinExistence type="predicted"/>
<dbReference type="InterPro" id="IPR052387">
    <property type="entry name" value="Fibrocystin"/>
</dbReference>
<comment type="caution">
    <text evidence="12">The sequence shown here is derived from an EMBL/GenBank/DDBJ whole genome shotgun (WGS) entry which is preliminary data.</text>
</comment>
<dbReference type="Pfam" id="PF01833">
    <property type="entry name" value="TIG"/>
    <property type="match status" value="3"/>
</dbReference>
<keyword evidence="10" id="KW-0966">Cell projection</keyword>
<dbReference type="EMBL" id="SRLO01001058">
    <property type="protein sequence ID" value="TNN42133.1"/>
    <property type="molecule type" value="Genomic_DNA"/>
</dbReference>
<dbReference type="SMART" id="SM01225">
    <property type="entry name" value="G8"/>
    <property type="match status" value="2"/>
</dbReference>
<keyword evidence="8" id="KW-0472">Membrane</keyword>
<evidence type="ECO:0000256" key="3">
    <source>
        <dbReference type="ARBA" id="ARBA00004316"/>
    </source>
</evidence>
<dbReference type="InterPro" id="IPR002909">
    <property type="entry name" value="IPT_dom"/>
</dbReference>
<dbReference type="InterPro" id="IPR008972">
    <property type="entry name" value="Cupredoxin"/>
</dbReference>
<evidence type="ECO:0000256" key="10">
    <source>
        <dbReference type="ARBA" id="ARBA00023273"/>
    </source>
</evidence>
<gene>
    <name evidence="12" type="primary">PKHD1L1_2</name>
    <name evidence="12" type="ORF">EYF80_047712</name>
</gene>
<keyword evidence="4" id="KW-1003">Cell membrane</keyword>
<dbReference type="InterPro" id="IPR006626">
    <property type="entry name" value="PbH1"/>
</dbReference>
<dbReference type="OrthoDB" id="120976at2759"/>